<dbReference type="InterPro" id="IPR036259">
    <property type="entry name" value="MFS_trans_sf"/>
</dbReference>
<evidence type="ECO:0000256" key="5">
    <source>
        <dbReference type="ARBA" id="ARBA00022692"/>
    </source>
</evidence>
<dbReference type="RefSeq" id="WP_088150490.1">
    <property type="nucleotide sequence ID" value="NZ_NHON01000011.1"/>
</dbReference>
<dbReference type="EMBL" id="NHON01000011">
    <property type="protein sequence ID" value="OWJ67627.1"/>
    <property type="molecule type" value="Genomic_DNA"/>
</dbReference>
<feature type="transmembrane region" description="Helical" evidence="8">
    <location>
        <begin position="409"/>
        <end position="428"/>
    </location>
</feature>
<dbReference type="Pfam" id="PF07690">
    <property type="entry name" value="MFS_1"/>
    <property type="match status" value="1"/>
</dbReference>
<evidence type="ECO:0000256" key="1">
    <source>
        <dbReference type="ARBA" id="ARBA00004651"/>
    </source>
</evidence>
<dbReference type="InterPro" id="IPR011701">
    <property type="entry name" value="MFS"/>
</dbReference>
<feature type="transmembrane region" description="Helical" evidence="8">
    <location>
        <begin position="18"/>
        <end position="41"/>
    </location>
</feature>
<feature type="transmembrane region" description="Helical" evidence="8">
    <location>
        <begin position="85"/>
        <end position="104"/>
    </location>
</feature>
<dbReference type="GO" id="GO:0022857">
    <property type="term" value="F:transmembrane transporter activity"/>
    <property type="evidence" value="ECO:0007669"/>
    <property type="project" value="InterPro"/>
</dbReference>
<evidence type="ECO:0000256" key="7">
    <source>
        <dbReference type="ARBA" id="ARBA00023136"/>
    </source>
</evidence>
<dbReference type="Gene3D" id="1.20.1250.20">
    <property type="entry name" value="MFS general substrate transporter like domains"/>
    <property type="match status" value="1"/>
</dbReference>
<feature type="transmembrane region" description="Helical" evidence="8">
    <location>
        <begin position="304"/>
        <end position="323"/>
    </location>
</feature>
<name>A0A211ZR95_9PROT</name>
<reference evidence="11" key="1">
    <citation type="submission" date="2017-05" db="EMBL/GenBank/DDBJ databases">
        <authorList>
            <person name="Macchi M."/>
            <person name="Festa S."/>
            <person name="Coppotelli B.M."/>
            <person name="Morelli I.S."/>
        </authorList>
    </citation>
    <scope>NUCLEOTIDE SEQUENCE [LARGE SCALE GENOMIC DNA]</scope>
    <source>
        <strain evidence="11">I</strain>
    </source>
</reference>
<organism evidence="10 11">
    <name type="scientific">Inquilinus limosus</name>
    <dbReference type="NCBI Taxonomy" id="171674"/>
    <lineage>
        <taxon>Bacteria</taxon>
        <taxon>Pseudomonadati</taxon>
        <taxon>Pseudomonadota</taxon>
        <taxon>Alphaproteobacteria</taxon>
        <taxon>Rhodospirillales</taxon>
        <taxon>Rhodospirillaceae</taxon>
        <taxon>Inquilinus</taxon>
    </lineage>
</organism>
<evidence type="ECO:0000313" key="10">
    <source>
        <dbReference type="EMBL" id="OWJ67627.1"/>
    </source>
</evidence>
<evidence type="ECO:0000313" key="11">
    <source>
        <dbReference type="Proteomes" id="UP000196655"/>
    </source>
</evidence>
<evidence type="ECO:0000256" key="3">
    <source>
        <dbReference type="ARBA" id="ARBA00022448"/>
    </source>
</evidence>
<evidence type="ECO:0000256" key="6">
    <source>
        <dbReference type="ARBA" id="ARBA00022989"/>
    </source>
</evidence>
<proteinExistence type="inferred from homology"/>
<dbReference type="SUPFAM" id="SSF103473">
    <property type="entry name" value="MFS general substrate transporter"/>
    <property type="match status" value="1"/>
</dbReference>
<dbReference type="PANTHER" id="PTHR42718:SF9">
    <property type="entry name" value="MAJOR FACILITATOR SUPERFAMILY MULTIDRUG TRANSPORTER MFSC"/>
    <property type="match status" value="1"/>
</dbReference>
<feature type="transmembrane region" description="Helical" evidence="8">
    <location>
        <begin position="61"/>
        <end position="80"/>
    </location>
</feature>
<feature type="transmembrane region" description="Helical" evidence="8">
    <location>
        <begin position="275"/>
        <end position="298"/>
    </location>
</feature>
<dbReference type="OrthoDB" id="2414439at2"/>
<feature type="transmembrane region" description="Helical" evidence="8">
    <location>
        <begin position="335"/>
        <end position="357"/>
    </location>
</feature>
<dbReference type="PROSITE" id="PS50850">
    <property type="entry name" value="MFS"/>
    <property type="match status" value="1"/>
</dbReference>
<keyword evidence="11" id="KW-1185">Reference proteome</keyword>
<dbReference type="Gene3D" id="1.20.1720.10">
    <property type="entry name" value="Multidrug resistance protein D"/>
    <property type="match status" value="1"/>
</dbReference>
<feature type="transmembrane region" description="Helical" evidence="8">
    <location>
        <begin position="145"/>
        <end position="168"/>
    </location>
</feature>
<dbReference type="Proteomes" id="UP000196655">
    <property type="component" value="Unassembled WGS sequence"/>
</dbReference>
<comment type="subcellular location">
    <subcellularLocation>
        <location evidence="1">Cell membrane</location>
        <topology evidence="1">Multi-pass membrane protein</topology>
    </subcellularLocation>
</comment>
<feature type="transmembrane region" description="Helical" evidence="8">
    <location>
        <begin position="440"/>
        <end position="463"/>
    </location>
</feature>
<dbReference type="AlphaFoldDB" id="A0A211ZR95"/>
<sequence length="473" mass="47933">MPSADTIDTPRSRTRPGLVLFAMCLGVLVAQIDTSVVNLGAHAIGDALGLGVSALQWVLDVYNLVYATLLLTGGLLGDLFGRRRVFAGGMALFALGSLACGVAPDGTVLIAARAITGLGAALLLPASLSILAATYPDARERAHAIGVWASCNGLAFAIGPTLGGVLVTTAGWRSLFFVVVPVAALAFLLAVRSVPETADPEGRRLDLPGQGLAMLALGALTLAAIEGNRWGWGSAATLAGLGVGLVAIILFLAVEARTEGALVPLELFRSPALSGSLIVALAMTFGMYAMLFLIPVYLQAVRGATPIQAGLELLPMSVVFFLVSQGSGRLAARLGPRVLMTTGMALIGAGLLLLAWISAGTGLLYIEAALLVTGIGLGLNTGPVMAVTVSSVPQKRSGTAAGLVNTARMVGATLGVAILGAVFAAHGGDVNASPDRLIDGLGPALLVGGLGECVGAVAARVLIRRDALERKAD</sequence>
<feature type="transmembrane region" description="Helical" evidence="8">
    <location>
        <begin position="174"/>
        <end position="195"/>
    </location>
</feature>
<keyword evidence="5 8" id="KW-0812">Transmembrane</keyword>
<accession>A0A211ZR95</accession>
<evidence type="ECO:0000256" key="8">
    <source>
        <dbReference type="SAM" id="Phobius"/>
    </source>
</evidence>
<dbReference type="InterPro" id="IPR020846">
    <property type="entry name" value="MFS_dom"/>
</dbReference>
<keyword evidence="4" id="KW-1003">Cell membrane</keyword>
<evidence type="ECO:0000256" key="4">
    <source>
        <dbReference type="ARBA" id="ARBA00022475"/>
    </source>
</evidence>
<dbReference type="PANTHER" id="PTHR42718">
    <property type="entry name" value="MAJOR FACILITATOR SUPERFAMILY MULTIDRUG TRANSPORTER MFSC"/>
    <property type="match status" value="1"/>
</dbReference>
<dbReference type="InterPro" id="IPR004638">
    <property type="entry name" value="EmrB-like"/>
</dbReference>
<comment type="caution">
    <text evidence="10">The sequence shown here is derived from an EMBL/GenBank/DDBJ whole genome shotgun (WGS) entry which is preliminary data.</text>
</comment>
<keyword evidence="6 8" id="KW-1133">Transmembrane helix</keyword>
<evidence type="ECO:0000256" key="2">
    <source>
        <dbReference type="ARBA" id="ARBA00008537"/>
    </source>
</evidence>
<feature type="transmembrane region" description="Helical" evidence="8">
    <location>
        <begin position="110"/>
        <end position="133"/>
    </location>
</feature>
<dbReference type="GO" id="GO:0005886">
    <property type="term" value="C:plasma membrane"/>
    <property type="evidence" value="ECO:0007669"/>
    <property type="project" value="UniProtKB-SubCell"/>
</dbReference>
<feature type="transmembrane region" description="Helical" evidence="8">
    <location>
        <begin position="207"/>
        <end position="225"/>
    </location>
</feature>
<comment type="similarity">
    <text evidence="2">Belongs to the major facilitator superfamily. EmrB family.</text>
</comment>
<dbReference type="NCBIfam" id="TIGR00711">
    <property type="entry name" value="efflux_EmrB"/>
    <property type="match status" value="1"/>
</dbReference>
<gene>
    <name evidence="10" type="ORF">BWR60_08030</name>
</gene>
<keyword evidence="7 8" id="KW-0472">Membrane</keyword>
<dbReference type="CDD" id="cd17321">
    <property type="entry name" value="MFS_MMR_MDR_like"/>
    <property type="match status" value="1"/>
</dbReference>
<feature type="transmembrane region" description="Helical" evidence="8">
    <location>
        <begin position="231"/>
        <end position="254"/>
    </location>
</feature>
<protein>
    <recommendedName>
        <fullName evidence="9">Major facilitator superfamily (MFS) profile domain-containing protein</fullName>
    </recommendedName>
</protein>
<feature type="transmembrane region" description="Helical" evidence="8">
    <location>
        <begin position="363"/>
        <end position="389"/>
    </location>
</feature>
<keyword evidence="3" id="KW-0813">Transport</keyword>
<feature type="domain" description="Major facilitator superfamily (MFS) profile" evidence="9">
    <location>
        <begin position="19"/>
        <end position="467"/>
    </location>
</feature>
<evidence type="ECO:0000259" key="9">
    <source>
        <dbReference type="PROSITE" id="PS50850"/>
    </source>
</evidence>